<sequence length="95" mass="10502">MGPVLAGAAVRRLSPGCTAVLCEPGSADGRSMTEERHREAAAKPARVWSTVGFEPFRNGVHFLDYRLQRPLGLLAERQQEFTALCRSWNAQHGPR</sequence>
<organism evidence="1 2">
    <name type="scientific">Streptomyces rhizosphaericola</name>
    <dbReference type="NCBI Taxonomy" id="2564098"/>
    <lineage>
        <taxon>Bacteria</taxon>
        <taxon>Bacillati</taxon>
        <taxon>Actinomycetota</taxon>
        <taxon>Actinomycetes</taxon>
        <taxon>Kitasatosporales</taxon>
        <taxon>Streptomycetaceae</taxon>
        <taxon>Streptomyces</taxon>
    </lineage>
</organism>
<reference evidence="1 2" key="1">
    <citation type="submission" date="2019-04" db="EMBL/GenBank/DDBJ databases">
        <title>Streptomyces rhizosphaericola sp. nov., an actinobacterium isolated from the wheat rhizosphere.</title>
        <authorList>
            <person name="Vargas Hoyos H.A."/>
            <person name="Santos S.N."/>
            <person name="Genuario D.B."/>
            <person name="Melo I.S."/>
            <person name="Da Silva L.J."/>
            <person name="Da Silva F.S.P."/>
            <person name="Zucchi T.D."/>
        </authorList>
    </citation>
    <scope>NUCLEOTIDE SEQUENCE [LARGE SCALE GENOMIC DNA]</scope>
    <source>
        <strain evidence="1 2">1AS2c</strain>
    </source>
</reference>
<accession>A0ABY2PFD5</accession>
<dbReference type="EMBL" id="SRZK01000109">
    <property type="protein sequence ID" value="TGZ09769.1"/>
    <property type="molecule type" value="Genomic_DNA"/>
</dbReference>
<dbReference type="Proteomes" id="UP000306274">
    <property type="component" value="Unassembled WGS sequence"/>
</dbReference>
<evidence type="ECO:0000313" key="2">
    <source>
        <dbReference type="Proteomes" id="UP000306274"/>
    </source>
</evidence>
<proteinExistence type="predicted"/>
<protein>
    <submittedName>
        <fullName evidence="1">Uncharacterized protein</fullName>
    </submittedName>
</protein>
<evidence type="ECO:0000313" key="1">
    <source>
        <dbReference type="EMBL" id="TGZ09769.1"/>
    </source>
</evidence>
<name>A0ABY2PFD5_9ACTN</name>
<gene>
    <name evidence="1" type="ORF">E5Z02_13490</name>
</gene>
<comment type="caution">
    <text evidence="1">The sequence shown here is derived from an EMBL/GenBank/DDBJ whole genome shotgun (WGS) entry which is preliminary data.</text>
</comment>
<keyword evidence="2" id="KW-1185">Reference proteome</keyword>